<dbReference type="InterPro" id="IPR013113">
    <property type="entry name" value="SIP_FAD-bd"/>
</dbReference>
<sequence>MNAVSASRHEIDKDDRPGARPYRVHVAQRIQLSPSFIRLVFEGDDLVDFGTDGFDQRIKLLLPLEGNRWGDPDMCSPQAIQQGSWWERWCALPPKDRNPMRTYTIRAIDPQSRQLTVDCVLHSNPGPAGAFVQKAQPGDEIFIIGPDEHSIHSAEGIDFHPGDAKNLLLVGDETAVPGIGGILNSLHHVSWHGHGTALLEIPDPEDIAALNQTEGFRNAEELGFTIDWVARSYPHDSKDSGIERGASLVTRMRTYAATNQAMLNQRRALSNGSSTQPIPLESRALEDVDVDKELLWEAPESAIGRPFYSWMAGEASVIRTLRRMIVQQYGVERSAVAFMGYWRAGKPEM</sequence>
<dbReference type="Proteomes" id="UP000216451">
    <property type="component" value="Unassembled WGS sequence"/>
</dbReference>
<dbReference type="GeneID" id="98294849"/>
<keyword evidence="3" id="KW-1185">Reference proteome</keyword>
<dbReference type="PANTHER" id="PTHR30157:SF0">
    <property type="entry name" value="NADPH-DEPENDENT FERRIC-CHELATE REDUCTASE"/>
    <property type="match status" value="1"/>
</dbReference>
<reference evidence="2 3" key="1">
    <citation type="journal article" date="2017" name="BMC Genomics">
        <title>Comparative genomic and phylogenomic analyses of the Bifidobacteriaceae family.</title>
        <authorList>
            <person name="Lugli G.A."/>
            <person name="Milani C."/>
            <person name="Turroni F."/>
            <person name="Duranti S."/>
            <person name="Mancabelli L."/>
            <person name="Mangifesta M."/>
            <person name="Ferrario C."/>
            <person name="Modesto M."/>
            <person name="Mattarelli P."/>
            <person name="Jiri K."/>
            <person name="van Sinderen D."/>
            <person name="Ventura M."/>
        </authorList>
    </citation>
    <scope>NUCLEOTIDE SEQUENCE [LARGE SCALE GENOMIC DNA]</scope>
    <source>
        <strain evidence="2 3">LMG 28769</strain>
    </source>
</reference>
<dbReference type="Gene3D" id="3.40.50.80">
    <property type="entry name" value="Nucleotide-binding domain of ferredoxin-NADP reductase (FNR) module"/>
    <property type="match status" value="1"/>
</dbReference>
<dbReference type="SUPFAM" id="SSF63380">
    <property type="entry name" value="Riboflavin synthase domain-like"/>
    <property type="match status" value="1"/>
</dbReference>
<protein>
    <submittedName>
        <fullName evidence="2">Siderophore-interacting protein</fullName>
    </submittedName>
</protein>
<evidence type="ECO:0000313" key="3">
    <source>
        <dbReference type="Proteomes" id="UP000216451"/>
    </source>
</evidence>
<dbReference type="InterPro" id="IPR039374">
    <property type="entry name" value="SIP_fam"/>
</dbReference>
<evidence type="ECO:0000313" key="2">
    <source>
        <dbReference type="EMBL" id="OZG68858.1"/>
    </source>
</evidence>
<proteinExistence type="predicted"/>
<dbReference type="GO" id="GO:0016491">
    <property type="term" value="F:oxidoreductase activity"/>
    <property type="evidence" value="ECO:0007669"/>
    <property type="project" value="InterPro"/>
</dbReference>
<dbReference type="Pfam" id="PF08021">
    <property type="entry name" value="FAD_binding_9"/>
    <property type="match status" value="1"/>
</dbReference>
<dbReference type="InterPro" id="IPR017938">
    <property type="entry name" value="Riboflavin_synthase-like_b-brl"/>
</dbReference>
<evidence type="ECO:0000259" key="1">
    <source>
        <dbReference type="PROSITE" id="PS51384"/>
    </source>
</evidence>
<comment type="caution">
    <text evidence="2">The sequence shown here is derived from an EMBL/GenBank/DDBJ whole genome shotgun (WGS) entry which is preliminary data.</text>
</comment>
<dbReference type="InterPro" id="IPR039261">
    <property type="entry name" value="FNR_nucleotide-bd"/>
</dbReference>
<dbReference type="InterPro" id="IPR017927">
    <property type="entry name" value="FAD-bd_FR_type"/>
</dbReference>
<dbReference type="EMBL" id="MWXA01000001">
    <property type="protein sequence ID" value="OZG68858.1"/>
    <property type="molecule type" value="Genomic_DNA"/>
</dbReference>
<dbReference type="OrthoDB" id="3291337at2"/>
<gene>
    <name evidence="2" type="ORF">BAQU_0159</name>
</gene>
<feature type="domain" description="FAD-binding FR-type" evidence="1">
    <location>
        <begin position="19"/>
        <end position="153"/>
    </location>
</feature>
<dbReference type="InterPro" id="IPR007037">
    <property type="entry name" value="SIP_rossman_dom"/>
</dbReference>
<dbReference type="CDD" id="cd06193">
    <property type="entry name" value="siderophore_interacting"/>
    <property type="match status" value="1"/>
</dbReference>
<dbReference type="Pfam" id="PF04954">
    <property type="entry name" value="SIP"/>
    <property type="match status" value="1"/>
</dbReference>
<organism evidence="2 3">
    <name type="scientific">Bifidobacterium aquikefiri</name>
    <dbReference type="NCBI Taxonomy" id="1653207"/>
    <lineage>
        <taxon>Bacteria</taxon>
        <taxon>Bacillati</taxon>
        <taxon>Actinomycetota</taxon>
        <taxon>Actinomycetes</taxon>
        <taxon>Bifidobacteriales</taxon>
        <taxon>Bifidobacteriaceae</taxon>
        <taxon>Bifidobacterium</taxon>
    </lineage>
</organism>
<dbReference type="PANTHER" id="PTHR30157">
    <property type="entry name" value="FERRIC REDUCTASE, NADPH-DEPENDENT"/>
    <property type="match status" value="1"/>
</dbReference>
<dbReference type="Gene3D" id="2.40.30.10">
    <property type="entry name" value="Translation factors"/>
    <property type="match status" value="1"/>
</dbReference>
<name>A0A261GBQ6_9BIFI</name>
<dbReference type="AlphaFoldDB" id="A0A261GBQ6"/>
<dbReference type="RefSeq" id="WP_094692165.1">
    <property type="nucleotide sequence ID" value="NZ_CALENZ010000025.1"/>
</dbReference>
<accession>A0A261GBQ6</accession>
<dbReference type="PROSITE" id="PS51384">
    <property type="entry name" value="FAD_FR"/>
    <property type="match status" value="1"/>
</dbReference>